<feature type="coiled-coil region" evidence="2">
    <location>
        <begin position="198"/>
        <end position="225"/>
    </location>
</feature>
<evidence type="ECO:0000313" key="5">
    <source>
        <dbReference type="Proteomes" id="UP001162131"/>
    </source>
</evidence>
<dbReference type="SUPFAM" id="SSF47473">
    <property type="entry name" value="EF-hand"/>
    <property type="match status" value="1"/>
</dbReference>
<dbReference type="InterPro" id="IPR018247">
    <property type="entry name" value="EF_Hand_1_Ca_BS"/>
</dbReference>
<feature type="domain" description="EF-hand" evidence="3">
    <location>
        <begin position="105"/>
        <end position="140"/>
    </location>
</feature>
<gene>
    <name evidence="4" type="ORF">BSTOLATCC_MIC58185</name>
</gene>
<dbReference type="EMBL" id="CAJZBQ010000056">
    <property type="protein sequence ID" value="CAG9333372.1"/>
    <property type="molecule type" value="Genomic_DNA"/>
</dbReference>
<sequence>MGEPKTISFSDISKRKSFGVSNKPTLSSNYPKGLNKLHNEENQILLRRYTTREWMKRRGKGVYVDFDGNERAALRTLFRELDTDKSGAISSGEFFEPLLALGLVEKKDQVKSLISKVDTDGSGVIEFEEFLQIIKTAKGTQGKNLLLDFFKDLISGNIYQEHKDLPFKLLMSNKRRELMLQTYLGGTPNMREKGLKVLHAYANELNEKEDEKSKTERLIEKKTTHMKKLLERRDGMKTFREARLSQDSVFLTNFVATPASTSRRTNKRHIFRN</sequence>
<dbReference type="AlphaFoldDB" id="A0AAU9KH83"/>
<proteinExistence type="predicted"/>
<dbReference type="Pfam" id="PF13499">
    <property type="entry name" value="EF-hand_7"/>
    <property type="match status" value="1"/>
</dbReference>
<dbReference type="InterPro" id="IPR011992">
    <property type="entry name" value="EF-hand-dom_pair"/>
</dbReference>
<evidence type="ECO:0000256" key="1">
    <source>
        <dbReference type="ARBA" id="ARBA00022837"/>
    </source>
</evidence>
<dbReference type="InterPro" id="IPR002048">
    <property type="entry name" value="EF_hand_dom"/>
</dbReference>
<dbReference type="SMART" id="SM00054">
    <property type="entry name" value="EFh"/>
    <property type="match status" value="2"/>
</dbReference>
<accession>A0AAU9KH83</accession>
<organism evidence="4 5">
    <name type="scientific">Blepharisma stoltei</name>
    <dbReference type="NCBI Taxonomy" id="1481888"/>
    <lineage>
        <taxon>Eukaryota</taxon>
        <taxon>Sar</taxon>
        <taxon>Alveolata</taxon>
        <taxon>Ciliophora</taxon>
        <taxon>Postciliodesmatophora</taxon>
        <taxon>Heterotrichea</taxon>
        <taxon>Heterotrichida</taxon>
        <taxon>Blepharismidae</taxon>
        <taxon>Blepharisma</taxon>
    </lineage>
</organism>
<dbReference type="CDD" id="cd00051">
    <property type="entry name" value="EFh"/>
    <property type="match status" value="1"/>
</dbReference>
<keyword evidence="2" id="KW-0175">Coiled coil</keyword>
<evidence type="ECO:0000313" key="4">
    <source>
        <dbReference type="EMBL" id="CAG9333372.1"/>
    </source>
</evidence>
<protein>
    <recommendedName>
        <fullName evidence="3">EF-hand domain-containing protein</fullName>
    </recommendedName>
</protein>
<reference evidence="4" key="1">
    <citation type="submission" date="2021-09" db="EMBL/GenBank/DDBJ databases">
        <authorList>
            <consortium name="AG Swart"/>
            <person name="Singh M."/>
            <person name="Singh A."/>
            <person name="Seah K."/>
            <person name="Emmerich C."/>
        </authorList>
    </citation>
    <scope>NUCLEOTIDE SEQUENCE</scope>
    <source>
        <strain evidence="4">ATCC30299</strain>
    </source>
</reference>
<dbReference type="GO" id="GO:0005509">
    <property type="term" value="F:calcium ion binding"/>
    <property type="evidence" value="ECO:0007669"/>
    <property type="project" value="InterPro"/>
</dbReference>
<name>A0AAU9KH83_9CILI</name>
<comment type="caution">
    <text evidence="4">The sequence shown here is derived from an EMBL/GenBank/DDBJ whole genome shotgun (WGS) entry which is preliminary data.</text>
</comment>
<feature type="domain" description="EF-hand" evidence="3">
    <location>
        <begin position="69"/>
        <end position="104"/>
    </location>
</feature>
<keyword evidence="1" id="KW-0106">Calcium</keyword>
<dbReference type="PROSITE" id="PS50222">
    <property type="entry name" value="EF_HAND_2"/>
    <property type="match status" value="2"/>
</dbReference>
<dbReference type="PROSITE" id="PS00018">
    <property type="entry name" value="EF_HAND_1"/>
    <property type="match status" value="2"/>
</dbReference>
<dbReference type="Proteomes" id="UP001162131">
    <property type="component" value="Unassembled WGS sequence"/>
</dbReference>
<keyword evidence="5" id="KW-1185">Reference proteome</keyword>
<evidence type="ECO:0000259" key="3">
    <source>
        <dbReference type="PROSITE" id="PS50222"/>
    </source>
</evidence>
<dbReference type="Gene3D" id="1.10.238.10">
    <property type="entry name" value="EF-hand"/>
    <property type="match status" value="1"/>
</dbReference>
<evidence type="ECO:0000256" key="2">
    <source>
        <dbReference type="SAM" id="Coils"/>
    </source>
</evidence>